<evidence type="ECO:0000313" key="3">
    <source>
        <dbReference type="Proteomes" id="UP000317940"/>
    </source>
</evidence>
<name>A0A561UNL4_9ACTN</name>
<evidence type="ECO:0008006" key="4">
    <source>
        <dbReference type="Google" id="ProtNLM"/>
    </source>
</evidence>
<dbReference type="EMBL" id="VIWT01000001">
    <property type="protein sequence ID" value="TWG00924.1"/>
    <property type="molecule type" value="Genomic_DNA"/>
</dbReference>
<feature type="region of interest" description="Disordered" evidence="1">
    <location>
        <begin position="1"/>
        <end position="25"/>
    </location>
</feature>
<evidence type="ECO:0000256" key="1">
    <source>
        <dbReference type="SAM" id="MobiDB-lite"/>
    </source>
</evidence>
<sequence>MPNAADVTDSTAPHPGPLTGHPPVRTGPWRWSAVAAGCAALVAAALAVAPTAHPADAATAAPGTPHPLPAAAAPDPAKAVLPLDCGPFPSQVALSFAADLGDGRPATVAAAHCQAGNGTAPDGVFVLTAGPDGTPQVRDTLLDWHEDYTVTALALRADGTITARASGYSTSDVPRCCPDVTVDLSWTRHGDSLVRSQHSLPAATT</sequence>
<reference evidence="2 3" key="1">
    <citation type="submission" date="2019-06" db="EMBL/GenBank/DDBJ databases">
        <title>Sequencing the genomes of 1000 actinobacteria strains.</title>
        <authorList>
            <person name="Klenk H.-P."/>
        </authorList>
    </citation>
    <scope>NUCLEOTIDE SEQUENCE [LARGE SCALE GENOMIC DNA]</scope>
    <source>
        <strain evidence="2 3">DSM 44826</strain>
    </source>
</reference>
<dbReference type="AlphaFoldDB" id="A0A561UNL4"/>
<proteinExistence type="predicted"/>
<gene>
    <name evidence="2" type="ORF">FHX73_114805</name>
</gene>
<protein>
    <recommendedName>
        <fullName evidence="4">LppP/LprE lipoprotein</fullName>
    </recommendedName>
</protein>
<keyword evidence="3" id="KW-1185">Reference proteome</keyword>
<comment type="caution">
    <text evidence="2">The sequence shown here is derived from an EMBL/GenBank/DDBJ whole genome shotgun (WGS) entry which is preliminary data.</text>
</comment>
<dbReference type="OrthoDB" id="4350218at2"/>
<accession>A0A561UNL4</accession>
<evidence type="ECO:0000313" key="2">
    <source>
        <dbReference type="EMBL" id="TWG00924.1"/>
    </source>
</evidence>
<dbReference type="Proteomes" id="UP000317940">
    <property type="component" value="Unassembled WGS sequence"/>
</dbReference>
<dbReference type="RefSeq" id="WP_145906953.1">
    <property type="nucleotide sequence ID" value="NZ_BAAAMZ010000003.1"/>
</dbReference>
<organism evidence="2 3">
    <name type="scientific">Kitasatospora viridis</name>
    <dbReference type="NCBI Taxonomy" id="281105"/>
    <lineage>
        <taxon>Bacteria</taxon>
        <taxon>Bacillati</taxon>
        <taxon>Actinomycetota</taxon>
        <taxon>Actinomycetes</taxon>
        <taxon>Kitasatosporales</taxon>
        <taxon>Streptomycetaceae</taxon>
        <taxon>Kitasatospora</taxon>
    </lineage>
</organism>